<name>A0A6S6T876_9BACT</name>
<accession>A0A6S6T876</accession>
<evidence type="ECO:0000256" key="2">
    <source>
        <dbReference type="ARBA" id="ARBA00022840"/>
    </source>
</evidence>
<keyword evidence="3" id="KW-0175">Coiled coil</keyword>
<dbReference type="AlphaFoldDB" id="A0A6S6T876"/>
<dbReference type="PANTHER" id="PTHR42855">
    <property type="entry name" value="ABC TRANSPORTER ATP-BINDING SUBUNIT"/>
    <property type="match status" value="1"/>
</dbReference>
<keyword evidence="1" id="KW-0547">Nucleotide-binding</keyword>
<dbReference type="EMBL" id="CACVAX010000042">
    <property type="protein sequence ID" value="CAA6815164.1"/>
    <property type="molecule type" value="Genomic_DNA"/>
</dbReference>
<protein>
    <submittedName>
        <fullName evidence="5">COG0488: ATPase components of ABC transporters with duplicated ATPase domains</fullName>
    </submittedName>
</protein>
<dbReference type="SUPFAM" id="SSF52540">
    <property type="entry name" value="P-loop containing nucleoside triphosphate hydrolases"/>
    <property type="match status" value="2"/>
</dbReference>
<dbReference type="CDD" id="cd03221">
    <property type="entry name" value="ABCF_EF-3"/>
    <property type="match status" value="1"/>
</dbReference>
<reference evidence="5" key="1">
    <citation type="submission" date="2020-01" db="EMBL/GenBank/DDBJ databases">
        <authorList>
            <person name="Meier V. D."/>
            <person name="Meier V D."/>
        </authorList>
    </citation>
    <scope>NUCLEOTIDE SEQUENCE</scope>
    <source>
        <strain evidence="5">HLG_WM_MAG_04</strain>
    </source>
</reference>
<organism evidence="5">
    <name type="scientific">uncultured Sulfurovum sp</name>
    <dbReference type="NCBI Taxonomy" id="269237"/>
    <lineage>
        <taxon>Bacteria</taxon>
        <taxon>Pseudomonadati</taxon>
        <taxon>Campylobacterota</taxon>
        <taxon>Epsilonproteobacteria</taxon>
        <taxon>Campylobacterales</taxon>
        <taxon>Sulfurovaceae</taxon>
        <taxon>Sulfurovum</taxon>
        <taxon>environmental samples</taxon>
    </lineage>
</organism>
<dbReference type="InterPro" id="IPR003593">
    <property type="entry name" value="AAA+_ATPase"/>
</dbReference>
<dbReference type="InterPro" id="IPR003439">
    <property type="entry name" value="ABC_transporter-like_ATP-bd"/>
</dbReference>
<dbReference type="Gene3D" id="3.40.50.300">
    <property type="entry name" value="P-loop containing nucleotide triphosphate hydrolases"/>
    <property type="match status" value="2"/>
</dbReference>
<dbReference type="Pfam" id="PF00005">
    <property type="entry name" value="ABC_tran"/>
    <property type="match status" value="1"/>
</dbReference>
<evidence type="ECO:0000256" key="3">
    <source>
        <dbReference type="SAM" id="Coils"/>
    </source>
</evidence>
<dbReference type="SMART" id="SM00382">
    <property type="entry name" value="AAA"/>
    <property type="match status" value="1"/>
</dbReference>
<dbReference type="PANTHER" id="PTHR42855:SF2">
    <property type="entry name" value="DRUG RESISTANCE ABC TRANSPORTER,ATP-BINDING PROTEIN"/>
    <property type="match status" value="1"/>
</dbReference>
<evidence type="ECO:0000313" key="5">
    <source>
        <dbReference type="EMBL" id="CAA6815164.1"/>
    </source>
</evidence>
<gene>
    <name evidence="5" type="ORF">HELGO_WM21718</name>
</gene>
<sequence length="384" mass="43901">MGNILLILTLLLLYVSFFLLLFSYFSIFSCCCRGVRKIILNALKTFKGIGILVSHDRELLDSLSQSTVILKNGDALAYKTSFSNAMDEYRKNIEFLEKTQIKHNIELKKLKKSIQLQQEKVSQSKKRFSKKSLDQNDSDSKNKINLAKLTGKDKNDGQVITKLQSKQKQLLAKTIKTDKTYKLGIEFNSLKSKNIFPIIIENNILKLSETKKLSYQILSINEYDKIGIIGENGSGKSSFINHMLSTKDLKDEYLYIPQEITEEESKKLFDGINSLGNDIKGEIYTIIRKLSSDPIKLQDSFIPSPGEIRKLMIAKGLLQSPSLIILDEPTNHMDLDSIISLELALKEYNGTMIIISHDKTFLDAVITHIWEFRKEDEDLYRIKN</sequence>
<dbReference type="InterPro" id="IPR051309">
    <property type="entry name" value="ABCF_ATPase"/>
</dbReference>
<dbReference type="GO" id="GO:0016887">
    <property type="term" value="F:ATP hydrolysis activity"/>
    <property type="evidence" value="ECO:0007669"/>
    <property type="project" value="InterPro"/>
</dbReference>
<keyword evidence="2" id="KW-0067">ATP-binding</keyword>
<evidence type="ECO:0000259" key="4">
    <source>
        <dbReference type="SMART" id="SM00382"/>
    </source>
</evidence>
<feature type="domain" description="AAA+ ATPase" evidence="4">
    <location>
        <begin position="222"/>
        <end position="376"/>
    </location>
</feature>
<proteinExistence type="predicted"/>
<dbReference type="InterPro" id="IPR027417">
    <property type="entry name" value="P-loop_NTPase"/>
</dbReference>
<evidence type="ECO:0000256" key="1">
    <source>
        <dbReference type="ARBA" id="ARBA00022741"/>
    </source>
</evidence>
<dbReference type="GO" id="GO:0005524">
    <property type="term" value="F:ATP binding"/>
    <property type="evidence" value="ECO:0007669"/>
    <property type="project" value="UniProtKB-KW"/>
</dbReference>
<feature type="coiled-coil region" evidence="3">
    <location>
        <begin position="79"/>
        <end position="127"/>
    </location>
</feature>